<accession>A0A0R3WHA1</accession>
<evidence type="ECO:0000313" key="1">
    <source>
        <dbReference type="EMBL" id="VDK50288.1"/>
    </source>
</evidence>
<dbReference type="WBParaSite" id="TASK_0001024401-mRNA-1">
    <property type="protein sequence ID" value="TASK_0001024401-mRNA-1"/>
    <property type="gene ID" value="TASK_0001024401"/>
</dbReference>
<keyword evidence="2" id="KW-1185">Reference proteome</keyword>
<reference evidence="3" key="1">
    <citation type="submission" date="2017-02" db="UniProtKB">
        <authorList>
            <consortium name="WormBaseParasite"/>
        </authorList>
    </citation>
    <scope>IDENTIFICATION</scope>
</reference>
<evidence type="ECO:0000313" key="3">
    <source>
        <dbReference type="WBParaSite" id="TASK_0001024401-mRNA-1"/>
    </source>
</evidence>
<reference evidence="1 2" key="2">
    <citation type="submission" date="2018-11" db="EMBL/GenBank/DDBJ databases">
        <authorList>
            <consortium name="Pathogen Informatics"/>
        </authorList>
    </citation>
    <scope>NUCLEOTIDE SEQUENCE [LARGE SCALE GENOMIC DNA]</scope>
</reference>
<sequence>MVDVAIGGVVDLALGGQKAPSYSRDHIHTHCCHYCHYCHDHDHENEHGHVYIPPHIHVTALTLTTPLRRPGRHVVRGWFEAPPADTPTTTFIDDRCACTVGCVDLIPPACPFHSHSSRTSLISHLTSHIHIHIG</sequence>
<dbReference type="Proteomes" id="UP000282613">
    <property type="component" value="Unassembled WGS sequence"/>
</dbReference>
<gene>
    <name evidence="1" type="ORF">TASK_LOCUS10245</name>
</gene>
<name>A0A0R3WHA1_TAEAS</name>
<organism evidence="3">
    <name type="scientific">Taenia asiatica</name>
    <name type="common">Asian tapeworm</name>
    <dbReference type="NCBI Taxonomy" id="60517"/>
    <lineage>
        <taxon>Eukaryota</taxon>
        <taxon>Metazoa</taxon>
        <taxon>Spiralia</taxon>
        <taxon>Lophotrochozoa</taxon>
        <taxon>Platyhelminthes</taxon>
        <taxon>Cestoda</taxon>
        <taxon>Eucestoda</taxon>
        <taxon>Cyclophyllidea</taxon>
        <taxon>Taeniidae</taxon>
        <taxon>Taenia</taxon>
    </lineage>
</organism>
<proteinExistence type="predicted"/>
<evidence type="ECO:0000313" key="2">
    <source>
        <dbReference type="Proteomes" id="UP000282613"/>
    </source>
</evidence>
<dbReference type="EMBL" id="UYRS01021459">
    <property type="protein sequence ID" value="VDK50288.1"/>
    <property type="molecule type" value="Genomic_DNA"/>
</dbReference>
<protein>
    <submittedName>
        <fullName evidence="3">Secreted protein</fullName>
    </submittedName>
</protein>
<dbReference type="AlphaFoldDB" id="A0A0R3WHA1"/>